<sequence length="213" mass="24145">MLTYQAKLLQQAATRGRHKRTARDRTLSLTRLQWQVQAGFLALLMIIVLAGQAMAADVRPFFGRYQGSLVVPNPDGSTEQRDATVRIGPLASSDDGFYVQWTTTSLKKDGRRKTKSYNVEFQPTERADIFAAAMKRNVFGHTVQLDPMKGEPYVWGRIIGDTLTVFSMFIGPNGDYEMQQYDRTLAEGGLDLVYSSHRNGFPRKELKTFLERQ</sequence>
<keyword evidence="1" id="KW-0472">Membrane</keyword>
<name>A0A2I7G9G9_9RHOB</name>
<keyword evidence="5" id="KW-1185">Reference proteome</keyword>
<evidence type="ECO:0000313" key="3">
    <source>
        <dbReference type="EMBL" id="AUQ98794.1"/>
    </source>
</evidence>
<gene>
    <name evidence="2" type="ORF">PhaeoP66_01998</name>
    <name evidence="3" type="ORF">PhaeoP88_01415</name>
</gene>
<dbReference type="EMBL" id="CP010725">
    <property type="protein sequence ID" value="AUQ98794.1"/>
    <property type="molecule type" value="Genomic_DNA"/>
</dbReference>
<dbReference type="AlphaFoldDB" id="A0A2I7G9G9"/>
<keyword evidence="1" id="KW-0812">Transmembrane</keyword>
<dbReference type="Proteomes" id="UP000236536">
    <property type="component" value="Chromosome"/>
</dbReference>
<dbReference type="Proteomes" id="UP000236447">
    <property type="component" value="Chromosome"/>
</dbReference>
<reference evidence="3 4" key="1">
    <citation type="journal article" date="2017" name="Front. Microbiol.">
        <title>Phaeobacter piscinae sp. nov., a species of the Roseobacter group and potential aquaculture probiont.</title>
        <authorList>
            <person name="Sonnenschein E.C."/>
            <person name="Phippen C.B.W."/>
            <person name="Nielsen K.F."/>
            <person name="Mateiu R.V."/>
            <person name="Melchiorsen J."/>
            <person name="Gram L."/>
            <person name="Overmann J."/>
            <person name="Freese H.M."/>
        </authorList>
    </citation>
    <scope>NUCLEOTIDE SEQUENCE [LARGE SCALE GENOMIC DNA]</scope>
    <source>
        <strain evidence="3 4">P88</strain>
    </source>
</reference>
<evidence type="ECO:0000313" key="4">
    <source>
        <dbReference type="Proteomes" id="UP000236447"/>
    </source>
</evidence>
<organism evidence="3 4">
    <name type="scientific">Phaeobacter inhibens</name>
    <dbReference type="NCBI Taxonomy" id="221822"/>
    <lineage>
        <taxon>Bacteria</taxon>
        <taxon>Pseudomonadati</taxon>
        <taxon>Pseudomonadota</taxon>
        <taxon>Alphaproteobacteria</taxon>
        <taxon>Rhodobacterales</taxon>
        <taxon>Roseobacteraceae</taxon>
        <taxon>Phaeobacter</taxon>
    </lineage>
</organism>
<evidence type="ECO:0000313" key="5">
    <source>
        <dbReference type="Proteomes" id="UP000236536"/>
    </source>
</evidence>
<reference evidence="2 5" key="3">
    <citation type="journal article" date="2017" name="Int. J. Syst. Evol. Microbiol.">
        <title>Adaptation of Surface-Associated Bacteria to the Open Ocean: A Genomically Distinct Subpopulation of Phaeobacter gallaeciensis Colonizes Pacific Mesozooplankton.</title>
        <authorList>
            <person name="Freese H.M."/>
            <person name="Methner A."/>
            <person name="Overmann J."/>
        </authorList>
    </citation>
    <scope>NUCLEOTIDE SEQUENCE [LARGE SCALE GENOMIC DNA]</scope>
    <source>
        <strain evidence="2 5">P66</strain>
    </source>
</reference>
<reference evidence="4 5" key="2">
    <citation type="journal article" date="2017" name="Genome Biol. Evol.">
        <title>Trajectories and Drivers of Genome Evolution in Surface-Associated Marine Phaeobacter.</title>
        <authorList>
            <person name="Freese H.M."/>
            <person name="Sikorski J."/>
            <person name="Bunk B."/>
            <person name="Scheuner C."/>
            <person name="Meier-Kolthoff J.P."/>
            <person name="Sproer C."/>
            <person name="Gram L."/>
            <person name="Overmann J."/>
        </authorList>
    </citation>
    <scope>NUCLEOTIDE SEQUENCE [LARGE SCALE GENOMIC DNA]</scope>
    <source>
        <strain evidence="2 5">P66</strain>
        <strain evidence="3 4">P88</strain>
    </source>
</reference>
<protein>
    <submittedName>
        <fullName evidence="3">Uncharacterized protein</fullName>
    </submittedName>
</protein>
<evidence type="ECO:0000256" key="1">
    <source>
        <dbReference type="SAM" id="Phobius"/>
    </source>
</evidence>
<dbReference type="EMBL" id="CP010705">
    <property type="protein sequence ID" value="AUQ94775.1"/>
    <property type="molecule type" value="Genomic_DNA"/>
</dbReference>
<feature type="transmembrane region" description="Helical" evidence="1">
    <location>
        <begin position="34"/>
        <end position="56"/>
    </location>
</feature>
<dbReference type="RefSeq" id="WP_027247452.1">
    <property type="nucleotide sequence ID" value="NZ_CANLFJ010000001.1"/>
</dbReference>
<accession>A0A2I7G9G9</accession>
<evidence type="ECO:0000313" key="2">
    <source>
        <dbReference type="EMBL" id="AUQ94775.1"/>
    </source>
</evidence>
<keyword evidence="1" id="KW-1133">Transmembrane helix</keyword>
<proteinExistence type="predicted"/>